<dbReference type="GO" id="GO:0046983">
    <property type="term" value="F:protein dimerization activity"/>
    <property type="evidence" value="ECO:0007669"/>
    <property type="project" value="InterPro"/>
</dbReference>
<evidence type="ECO:0000256" key="2">
    <source>
        <dbReference type="SAM" id="Phobius"/>
    </source>
</evidence>
<feature type="region of interest" description="Disordered" evidence="1">
    <location>
        <begin position="310"/>
        <end position="347"/>
    </location>
</feature>
<sequence length="1260" mass="129880">MSADDLFSPGGAFATDWLAGAGQPDSSDTSNDPSALDFLASPSLESGAAGAQQGGSGIMTQDELERALLGDLDGAGAGLSGEGTSGMSGGVSSEGASSPFHASNYSYSGASTAPSSSAFDFDAVLASSSSPLFPLDGDFSALSCEFDTDALQSLFATPSTSTFSPGSTASARLAPFPSAPVQTASPASATSPYSAPVAAFPQIAQGNDLSNFDLSQIFGPAAASVAGSPLQLQQAGAEYGSPTSFVSLSPSAALSAPSASSSPQALGSLAATAGIAVPPLQATANPRAGPFAFSLKQDPGTSALLQASGRTVRNRQAPPVTPQLADLPVLPPSQPQPAAKGASRQPSPLDVIANAGLQNGVHQAPPLQLLANVDFSSSAFKPAIAPSAKAAGKKAAAEASAGEDAQEDKPVKGGKKGAKKERGHNAVEQKYRNSINNALATLRDTIPALRHLKPLPSMPVNKRKASQFQLATAAVPETPAGLVDGIEPAKNLSKGVILNKACEYIDYLRFARESRDSDLEMLKTMVCEMVGGGDRLVEEFDRRRAELEVVREEERLRQKAEEEDDDGEGEDDDEEDEPAPVPAPAAKGRRSATAAGTKRGRRADAASTTTKKARSAGTAGLSPPLTSDYRHVQALNQAHLETLASAGQAGVPMPHVFPPSPVSSGDELSVSPSAVMGEATSSGSGGRVLLASFMGLSFAGGLGYNVSTSAVAAEEALSATAARVLTGRLARRDLSSDAILVERIHPSLLSGLVALGAATVVVAFAYLVFPLFSRSASTLSPRARRRAQAVSALSAISASSALVSTYGQSCSAAMRARKELLRFVAAPGPLSLVAALVKEALIWGVRRVTGLTLARDKSGVGQEEVEEAVAWVRVAEIEASVGDRIPTIYRLYTFLRLSNLSRSPYWPQLSPTTSRSAVDALLAIHLLALGHPRWAEALWHRMVAQRKKVDSARSQATDSFVDVAVASEWDAVRTLLAPSIRAAKSAEDLSTSSDTVPLLVLAEAACKESLHDAWNQIFVAVSAGTATLPSGQAAAESLAGLSDVDAAIERVSRATVDGSDLRTLAVTAQVFLTCYRAGTRPGSASADLGAARTLLSQLVLGLKEDVAALERLACIGPFLGLLAPALSGPLATELASLVSASSTLEPTSEIDLLATIVFSWLLVRREAVYVEKLNSNADEEVLKPNASLHAQALAVRRLLGSAFFASPASSSLSEAVTADDDDLAVEDAKDALVDALTTVARTAAGLKGGLDEDSGVELEA</sequence>
<dbReference type="Proteomes" id="UP001342314">
    <property type="component" value="Unassembled WGS sequence"/>
</dbReference>
<organism evidence="4 5">
    <name type="scientific">Rhodotorula paludigena</name>
    <dbReference type="NCBI Taxonomy" id="86838"/>
    <lineage>
        <taxon>Eukaryota</taxon>
        <taxon>Fungi</taxon>
        <taxon>Dikarya</taxon>
        <taxon>Basidiomycota</taxon>
        <taxon>Pucciniomycotina</taxon>
        <taxon>Microbotryomycetes</taxon>
        <taxon>Sporidiobolales</taxon>
        <taxon>Sporidiobolaceae</taxon>
        <taxon>Rhodotorula</taxon>
    </lineage>
</organism>
<feature type="compositionally biased region" description="Gly residues" evidence="1">
    <location>
        <begin position="73"/>
        <end position="89"/>
    </location>
</feature>
<feature type="region of interest" description="Disordered" evidence="1">
    <location>
        <begin position="396"/>
        <end position="427"/>
    </location>
</feature>
<protein>
    <recommendedName>
        <fullName evidence="3">BHLH domain-containing protein</fullName>
    </recommendedName>
</protein>
<accession>A0AAV5GTQ4</accession>
<feature type="region of interest" description="Disordered" evidence="1">
    <location>
        <begin position="1"/>
        <end position="96"/>
    </location>
</feature>
<keyword evidence="2" id="KW-0472">Membrane</keyword>
<feature type="compositionally biased region" description="Acidic residues" evidence="1">
    <location>
        <begin position="561"/>
        <end position="578"/>
    </location>
</feature>
<keyword evidence="2" id="KW-0812">Transmembrane</keyword>
<dbReference type="Pfam" id="PF00010">
    <property type="entry name" value="HLH"/>
    <property type="match status" value="1"/>
</dbReference>
<dbReference type="AlphaFoldDB" id="A0AAV5GTQ4"/>
<feature type="domain" description="BHLH" evidence="3">
    <location>
        <begin position="419"/>
        <end position="508"/>
    </location>
</feature>
<feature type="compositionally biased region" description="Low complexity" evidence="1">
    <location>
        <begin position="605"/>
        <end position="620"/>
    </location>
</feature>
<feature type="transmembrane region" description="Helical" evidence="2">
    <location>
        <begin position="748"/>
        <end position="769"/>
    </location>
</feature>
<keyword evidence="5" id="KW-1185">Reference proteome</keyword>
<dbReference type="Gene3D" id="4.10.280.10">
    <property type="entry name" value="Helix-loop-helix DNA-binding domain"/>
    <property type="match status" value="1"/>
</dbReference>
<proteinExistence type="predicted"/>
<keyword evidence="2" id="KW-1133">Transmembrane helix</keyword>
<evidence type="ECO:0000259" key="3">
    <source>
        <dbReference type="PROSITE" id="PS50888"/>
    </source>
</evidence>
<feature type="compositionally biased region" description="Polar residues" evidence="1">
    <location>
        <begin position="24"/>
        <end position="33"/>
    </location>
</feature>
<dbReference type="EMBL" id="BQKY01000014">
    <property type="protein sequence ID" value="GJN93598.1"/>
    <property type="molecule type" value="Genomic_DNA"/>
</dbReference>
<dbReference type="InterPro" id="IPR036638">
    <property type="entry name" value="HLH_DNA-bd_sf"/>
</dbReference>
<dbReference type="SMART" id="SM00353">
    <property type="entry name" value="HLH"/>
    <property type="match status" value="1"/>
</dbReference>
<evidence type="ECO:0000313" key="5">
    <source>
        <dbReference type="Proteomes" id="UP001342314"/>
    </source>
</evidence>
<gene>
    <name evidence="4" type="ORF">Rhopal_006655-T1</name>
</gene>
<evidence type="ECO:0000313" key="4">
    <source>
        <dbReference type="EMBL" id="GJN93598.1"/>
    </source>
</evidence>
<dbReference type="PROSITE" id="PS50888">
    <property type="entry name" value="BHLH"/>
    <property type="match status" value="1"/>
</dbReference>
<dbReference type="InterPro" id="IPR011598">
    <property type="entry name" value="bHLH_dom"/>
</dbReference>
<dbReference type="PANTHER" id="PTHR47336:SF2">
    <property type="entry name" value="TRANSCRIPTION FACTOR HMS1-RELATED"/>
    <property type="match status" value="1"/>
</dbReference>
<dbReference type="PANTHER" id="PTHR47336">
    <property type="entry name" value="TRANSCRIPTION FACTOR HMS1-RELATED"/>
    <property type="match status" value="1"/>
</dbReference>
<evidence type="ECO:0000256" key="1">
    <source>
        <dbReference type="SAM" id="MobiDB-lite"/>
    </source>
</evidence>
<feature type="compositionally biased region" description="Basic residues" evidence="1">
    <location>
        <begin position="412"/>
        <end position="422"/>
    </location>
</feature>
<comment type="caution">
    <text evidence="4">The sequence shown here is derived from an EMBL/GenBank/DDBJ whole genome shotgun (WGS) entry which is preliminary data.</text>
</comment>
<feature type="compositionally biased region" description="Basic and acidic residues" evidence="1">
    <location>
        <begin position="551"/>
        <end position="560"/>
    </location>
</feature>
<dbReference type="InterPro" id="IPR052099">
    <property type="entry name" value="Regulatory_TF_Diverse"/>
</dbReference>
<dbReference type="SUPFAM" id="SSF47459">
    <property type="entry name" value="HLH, helix-loop-helix DNA-binding domain"/>
    <property type="match status" value="1"/>
</dbReference>
<feature type="region of interest" description="Disordered" evidence="1">
    <location>
        <begin position="551"/>
        <end position="626"/>
    </location>
</feature>
<reference evidence="4 5" key="1">
    <citation type="submission" date="2021-12" db="EMBL/GenBank/DDBJ databases">
        <title>High titer production of polyol ester of fatty acids by Rhodotorula paludigena BS15 towards product separation-free biomass refinery.</title>
        <authorList>
            <person name="Mano J."/>
            <person name="Ono H."/>
            <person name="Tanaka T."/>
            <person name="Naito K."/>
            <person name="Sushida H."/>
            <person name="Ike M."/>
            <person name="Tokuyasu K."/>
            <person name="Kitaoka M."/>
        </authorList>
    </citation>
    <scope>NUCLEOTIDE SEQUENCE [LARGE SCALE GENOMIC DNA]</scope>
    <source>
        <strain evidence="4 5">BS15</strain>
    </source>
</reference>
<name>A0AAV5GTQ4_9BASI</name>